<proteinExistence type="inferred from homology"/>
<evidence type="ECO:0000256" key="6">
    <source>
        <dbReference type="ARBA" id="ARBA00022847"/>
    </source>
</evidence>
<keyword evidence="7 9" id="KW-1133">Transmembrane helix</keyword>
<dbReference type="NCBIfam" id="TIGR00835">
    <property type="entry name" value="agcS"/>
    <property type="match status" value="1"/>
</dbReference>
<evidence type="ECO:0000256" key="4">
    <source>
        <dbReference type="ARBA" id="ARBA00022475"/>
    </source>
</evidence>
<dbReference type="PANTHER" id="PTHR30330:SF3">
    <property type="entry name" value="TRANSCRIPTIONAL REGULATOR, LRP FAMILY"/>
    <property type="match status" value="1"/>
</dbReference>
<feature type="transmembrane region" description="Helical" evidence="9">
    <location>
        <begin position="64"/>
        <end position="90"/>
    </location>
</feature>
<keyword evidence="9" id="KW-0997">Cell inner membrane</keyword>
<evidence type="ECO:0000313" key="10">
    <source>
        <dbReference type="EMBL" id="TCP18768.1"/>
    </source>
</evidence>
<dbReference type="GO" id="GO:0005283">
    <property type="term" value="F:amino acid:sodium symporter activity"/>
    <property type="evidence" value="ECO:0007669"/>
    <property type="project" value="InterPro"/>
</dbReference>
<dbReference type="EMBL" id="SLXJ01000001">
    <property type="protein sequence ID" value="TCP18768.1"/>
    <property type="molecule type" value="Genomic_DNA"/>
</dbReference>
<comment type="caution">
    <text evidence="10">The sequence shown here is derived from an EMBL/GenBank/DDBJ whole genome shotgun (WGS) entry which is preliminary data.</text>
</comment>
<protein>
    <submittedName>
        <fullName evidence="10">AGCS family alanine or glycine:cation symporter</fullName>
    </submittedName>
</protein>
<feature type="transmembrane region" description="Helical" evidence="9">
    <location>
        <begin position="252"/>
        <end position="271"/>
    </location>
</feature>
<dbReference type="Pfam" id="PF01235">
    <property type="entry name" value="Na_Ala_symp"/>
    <property type="match status" value="1"/>
</dbReference>
<dbReference type="PRINTS" id="PR00175">
    <property type="entry name" value="NAALASMPORT"/>
</dbReference>
<dbReference type="RefSeq" id="WP_132500383.1">
    <property type="nucleotide sequence ID" value="NZ_LVXA01000001.1"/>
</dbReference>
<evidence type="ECO:0000256" key="8">
    <source>
        <dbReference type="ARBA" id="ARBA00023136"/>
    </source>
</evidence>
<evidence type="ECO:0000256" key="3">
    <source>
        <dbReference type="ARBA" id="ARBA00022448"/>
    </source>
</evidence>
<feature type="transmembrane region" description="Helical" evidence="9">
    <location>
        <begin position="185"/>
        <end position="204"/>
    </location>
</feature>
<dbReference type="PROSITE" id="PS00873">
    <property type="entry name" value="NA_ALANINE_SYMP"/>
    <property type="match status" value="1"/>
</dbReference>
<feature type="transmembrane region" description="Helical" evidence="9">
    <location>
        <begin position="395"/>
        <end position="416"/>
    </location>
</feature>
<reference evidence="10 11" key="1">
    <citation type="submission" date="2019-03" db="EMBL/GenBank/DDBJ databases">
        <title>Genomic Encyclopedia of Type Strains, Phase IV (KMG-IV): sequencing the most valuable type-strain genomes for metagenomic binning, comparative biology and taxonomic classification.</title>
        <authorList>
            <person name="Goeker M."/>
        </authorList>
    </citation>
    <scope>NUCLEOTIDE SEQUENCE [LARGE SCALE GENOMIC DNA]</scope>
    <source>
        <strain evidence="10 11">DSM 16380</strain>
    </source>
</reference>
<name>A0A4R2NCH7_9PAST</name>
<evidence type="ECO:0000256" key="9">
    <source>
        <dbReference type="RuleBase" id="RU363064"/>
    </source>
</evidence>
<keyword evidence="5 9" id="KW-0812">Transmembrane</keyword>
<dbReference type="OrthoDB" id="9806926at2"/>
<organism evidence="10 11">
    <name type="scientific">Nicoletella semolina</name>
    <dbReference type="NCBI Taxonomy" id="271160"/>
    <lineage>
        <taxon>Bacteria</taxon>
        <taxon>Pseudomonadati</taxon>
        <taxon>Pseudomonadota</taxon>
        <taxon>Gammaproteobacteria</taxon>
        <taxon>Pasteurellales</taxon>
        <taxon>Pasteurellaceae</taxon>
        <taxon>Nicoletella</taxon>
    </lineage>
</organism>
<comment type="similarity">
    <text evidence="2 9">Belongs to the alanine or glycine:cation symporter (AGCS) (TC 2.A.25) family.</text>
</comment>
<feature type="transmembrane region" description="Helical" evidence="9">
    <location>
        <begin position="12"/>
        <end position="32"/>
    </location>
</feature>
<evidence type="ECO:0000313" key="11">
    <source>
        <dbReference type="Proteomes" id="UP000295537"/>
    </source>
</evidence>
<dbReference type="Gene3D" id="1.20.1740.10">
    <property type="entry name" value="Amino acid/polyamine transporter I"/>
    <property type="match status" value="1"/>
</dbReference>
<keyword evidence="3 9" id="KW-0813">Transport</keyword>
<dbReference type="InterPro" id="IPR001463">
    <property type="entry name" value="Na/Ala_symport"/>
</dbReference>
<feature type="transmembrane region" description="Helical" evidence="9">
    <location>
        <begin position="96"/>
        <end position="118"/>
    </location>
</feature>
<feature type="transmembrane region" description="Helical" evidence="9">
    <location>
        <begin position="211"/>
        <end position="232"/>
    </location>
</feature>
<accession>A0A4R2NCH7</accession>
<dbReference type="FunFam" id="1.20.1740.10:FF:000004">
    <property type="entry name" value="Sodium:alanine symporter family protein"/>
    <property type="match status" value="1"/>
</dbReference>
<dbReference type="Proteomes" id="UP000295537">
    <property type="component" value="Unassembled WGS sequence"/>
</dbReference>
<keyword evidence="11" id="KW-1185">Reference proteome</keyword>
<feature type="transmembrane region" description="Helical" evidence="9">
    <location>
        <begin position="352"/>
        <end position="374"/>
    </location>
</feature>
<dbReference type="GO" id="GO:0005886">
    <property type="term" value="C:plasma membrane"/>
    <property type="evidence" value="ECO:0007669"/>
    <property type="project" value="UniProtKB-SubCell"/>
</dbReference>
<keyword evidence="6 9" id="KW-0769">Symport</keyword>
<gene>
    <name evidence="10" type="ORF">EV693_10132</name>
</gene>
<keyword evidence="4" id="KW-1003">Cell membrane</keyword>
<evidence type="ECO:0000256" key="7">
    <source>
        <dbReference type="ARBA" id="ARBA00022989"/>
    </source>
</evidence>
<evidence type="ECO:0000256" key="5">
    <source>
        <dbReference type="ARBA" id="ARBA00022692"/>
    </source>
</evidence>
<keyword evidence="8 9" id="KW-0472">Membrane</keyword>
<comment type="subcellular location">
    <subcellularLocation>
        <location evidence="9">Cell inner membrane</location>
        <topology evidence="9">Multi-pass membrane protein</topology>
    </subcellularLocation>
    <subcellularLocation>
        <location evidence="1">Cell membrane</location>
        <topology evidence="1">Multi-pass membrane protein</topology>
    </subcellularLocation>
</comment>
<sequence>MSFDTLLAQINQIIWGAPLLILLSGVGIYLTIKLKLLQLIHLPKAFIYLFKPEKGQNQTGDISAFAALSTALAATIGTGNIVGVATAIQAGGPGAIFWMWLIAFFGMATKYAECLLAIKFRGKDKDGYIAGGPMYYIELGMGTRWKWLAKLFAFFGVLVALVGVGTFPQVNGITVALNDSFSLPIWLTGAVITLLAAAIILGGVKRISKIASFIVPFMAIGYVFVSIVILALNAEQIPSVIKFIIHSAFNPQSAMGGVFGFTVMQAIQAGVSRGIFSNEAGLGSAPIAAAAAQTKEPVRQGLISMTGTFLDTLIVCTMTGLVIVLTGVWQGSNEGAALTNLAFTQGLHHSSGAVIVSIGLVFFAFTTILGWCYYGERCFVYLMGGKTKKIKLYRITFIIFIALAPFVELNTIWTLADIMNGLMAFPNLVALIALRHIVIDETKHYFARFISN</sequence>
<evidence type="ECO:0000256" key="1">
    <source>
        <dbReference type="ARBA" id="ARBA00004651"/>
    </source>
</evidence>
<feature type="transmembrane region" description="Helical" evidence="9">
    <location>
        <begin position="309"/>
        <end position="332"/>
    </location>
</feature>
<dbReference type="PANTHER" id="PTHR30330">
    <property type="entry name" value="AGSS FAMILY TRANSPORTER, SODIUM-ALANINE"/>
    <property type="match status" value="1"/>
</dbReference>
<evidence type="ECO:0000256" key="2">
    <source>
        <dbReference type="ARBA" id="ARBA00009261"/>
    </source>
</evidence>
<feature type="transmembrane region" description="Helical" evidence="9">
    <location>
        <begin position="147"/>
        <end position="165"/>
    </location>
</feature>
<dbReference type="AlphaFoldDB" id="A0A4R2NCH7"/>
<feature type="transmembrane region" description="Helical" evidence="9">
    <location>
        <begin position="422"/>
        <end position="439"/>
    </location>
</feature>